<dbReference type="OrthoDB" id="283424at2759"/>
<dbReference type="GeneID" id="119722706"/>
<dbReference type="RefSeq" id="XP_038048887.1">
    <property type="nucleotide sequence ID" value="XM_038192959.1"/>
</dbReference>
<accession>A0A913ZAT2</accession>
<reference evidence="1" key="1">
    <citation type="submission" date="2022-11" db="UniProtKB">
        <authorList>
            <consortium name="EnsemblMetazoa"/>
        </authorList>
    </citation>
    <scope>IDENTIFICATION</scope>
</reference>
<dbReference type="AlphaFoldDB" id="A0A913ZAT2"/>
<name>A0A913ZAT2_PATMI</name>
<dbReference type="Proteomes" id="UP000887568">
    <property type="component" value="Unplaced"/>
</dbReference>
<evidence type="ECO:0000313" key="1">
    <source>
        <dbReference type="EnsemblMetazoa" id="XP_038048887.1"/>
    </source>
</evidence>
<evidence type="ECO:0000313" key="2">
    <source>
        <dbReference type="Proteomes" id="UP000887568"/>
    </source>
</evidence>
<keyword evidence="2" id="KW-1185">Reference proteome</keyword>
<protein>
    <submittedName>
        <fullName evidence="1">Uncharacterized protein</fullName>
    </submittedName>
</protein>
<dbReference type="EnsemblMetazoa" id="XM_038192959.1">
    <property type="protein sequence ID" value="XP_038048887.1"/>
    <property type="gene ID" value="LOC119722706"/>
</dbReference>
<organism evidence="1 2">
    <name type="scientific">Patiria miniata</name>
    <name type="common">Bat star</name>
    <name type="synonym">Asterina miniata</name>
    <dbReference type="NCBI Taxonomy" id="46514"/>
    <lineage>
        <taxon>Eukaryota</taxon>
        <taxon>Metazoa</taxon>
        <taxon>Echinodermata</taxon>
        <taxon>Eleutherozoa</taxon>
        <taxon>Asterozoa</taxon>
        <taxon>Asteroidea</taxon>
        <taxon>Valvatacea</taxon>
        <taxon>Valvatida</taxon>
        <taxon>Asterinidae</taxon>
        <taxon>Patiria</taxon>
    </lineage>
</organism>
<proteinExistence type="predicted"/>
<sequence>MEEYVWDSVHRSVMTALARMKSKDNIGGDLSPGEELDYLRSPEVSGYRDAVTALRNTKESHESRSLERYKAAALNLLQMSSREEAQTLRVTARFPVRDVAG</sequence>